<dbReference type="PANTHER" id="PTHR30074">
    <property type="entry name" value="FORMATE DEHYDROGENASE, NITRATE-INDUCIBLE, CYTOCHROME B556 FDN SUBUNIT"/>
    <property type="match status" value="1"/>
</dbReference>
<keyword evidence="6 7" id="KW-0472">Membrane</keyword>
<evidence type="ECO:0000259" key="8">
    <source>
        <dbReference type="Pfam" id="PF01292"/>
    </source>
</evidence>
<dbReference type="InterPro" id="IPR016174">
    <property type="entry name" value="Di-haem_cyt_TM"/>
</dbReference>
<dbReference type="SUPFAM" id="SSF81342">
    <property type="entry name" value="Transmembrane di-heme cytochromes"/>
    <property type="match status" value="1"/>
</dbReference>
<name>A0A212LWP3_9FIRM</name>
<evidence type="ECO:0000313" key="9">
    <source>
        <dbReference type="EMBL" id="SCM81900.1"/>
    </source>
</evidence>
<dbReference type="GO" id="GO:0005886">
    <property type="term" value="C:plasma membrane"/>
    <property type="evidence" value="ECO:0007669"/>
    <property type="project" value="UniProtKB-SubCell"/>
</dbReference>
<evidence type="ECO:0000256" key="6">
    <source>
        <dbReference type="ARBA" id="ARBA00023136"/>
    </source>
</evidence>
<dbReference type="GO" id="GO:0005506">
    <property type="term" value="F:iron ion binding"/>
    <property type="evidence" value="ECO:0007669"/>
    <property type="project" value="InterPro"/>
</dbReference>
<reference evidence="9" key="1">
    <citation type="submission" date="2016-08" db="EMBL/GenBank/DDBJ databases">
        <authorList>
            <person name="Seilhamer J.J."/>
        </authorList>
    </citation>
    <scope>NUCLEOTIDE SEQUENCE</scope>
    <source>
        <strain evidence="9">86</strain>
    </source>
</reference>
<dbReference type="Gene3D" id="1.20.950.20">
    <property type="entry name" value="Transmembrane di-heme cytochromes, Chain C"/>
    <property type="match status" value="1"/>
</dbReference>
<feature type="transmembrane region" description="Helical" evidence="7">
    <location>
        <begin position="53"/>
        <end position="75"/>
    </location>
</feature>
<evidence type="ECO:0000256" key="2">
    <source>
        <dbReference type="ARBA" id="ARBA00008622"/>
    </source>
</evidence>
<dbReference type="InterPro" id="IPR051817">
    <property type="entry name" value="FDH_cytochrome_b556_subunit"/>
</dbReference>
<sequence>MNHHGKEGPRVLKHPLISRLFHWGLILGFLPAAITGFFIWLKPFNDDLQNLMMQIHIVGASILTISCILFVLFGLDRIVAFIRRIFSFDERDIAWMKVCGGYPQKMLFGKIIPVPPMGKMNSGQKQMGIMMLLGGILLIVTGWGLYAFLPVAPKAVMYWFDMVHLVVGIVLGLSVFAHIFLGIYNWGEFLCMFGDGTQSIEEARHHNPVWVENEIMPVKVNESVTAAKQYRTRR</sequence>
<dbReference type="InterPro" id="IPR000516">
    <property type="entry name" value="Ni-dep_Hydgase_cyt-B"/>
</dbReference>
<dbReference type="Pfam" id="PF01292">
    <property type="entry name" value="Ni_hydr_CYTB"/>
    <property type="match status" value="1"/>
</dbReference>
<dbReference type="InterPro" id="IPR011577">
    <property type="entry name" value="Cyt_b561_bac/Ni-Hgenase"/>
</dbReference>
<dbReference type="PANTHER" id="PTHR30074:SF5">
    <property type="entry name" value="FORMATE DEHYDROGENASE, NITRATE-INDUCIBLE, CYTOCHROME B556(FDN) SUBUNIT"/>
    <property type="match status" value="1"/>
</dbReference>
<feature type="domain" description="Cytochrome b561 bacterial/Ni-hydrogenase" evidence="8">
    <location>
        <begin position="14"/>
        <end position="186"/>
    </location>
</feature>
<dbReference type="GO" id="GO:0009326">
    <property type="term" value="C:formate dehydrogenase complex"/>
    <property type="evidence" value="ECO:0007669"/>
    <property type="project" value="TreeGrafter"/>
</dbReference>
<proteinExistence type="inferred from homology"/>
<keyword evidence="3" id="KW-1003">Cell membrane</keyword>
<feature type="transmembrane region" description="Helical" evidence="7">
    <location>
        <begin position="158"/>
        <end position="184"/>
    </location>
</feature>
<dbReference type="PRINTS" id="PR00161">
    <property type="entry name" value="NIHGNASECYTB"/>
</dbReference>
<dbReference type="AlphaFoldDB" id="A0A212LWP3"/>
<evidence type="ECO:0000256" key="4">
    <source>
        <dbReference type="ARBA" id="ARBA00022692"/>
    </source>
</evidence>
<comment type="subcellular location">
    <subcellularLocation>
        <location evidence="1">Cell membrane</location>
        <topology evidence="1">Multi-pass membrane protein</topology>
    </subcellularLocation>
</comment>
<feature type="transmembrane region" description="Helical" evidence="7">
    <location>
        <begin position="20"/>
        <end position="41"/>
    </location>
</feature>
<gene>
    <name evidence="9" type="ORF">KL86SPO_40385</name>
</gene>
<evidence type="ECO:0000256" key="7">
    <source>
        <dbReference type="SAM" id="Phobius"/>
    </source>
</evidence>
<comment type="similarity">
    <text evidence="2">Belongs to the HupC/HyaC/HydC family.</text>
</comment>
<keyword evidence="5 7" id="KW-1133">Transmembrane helix</keyword>
<dbReference type="GO" id="GO:0022904">
    <property type="term" value="P:respiratory electron transport chain"/>
    <property type="evidence" value="ECO:0007669"/>
    <property type="project" value="InterPro"/>
</dbReference>
<dbReference type="EMBL" id="FMJE01000004">
    <property type="protein sequence ID" value="SCM81900.1"/>
    <property type="molecule type" value="Genomic_DNA"/>
</dbReference>
<dbReference type="GO" id="GO:0009061">
    <property type="term" value="P:anaerobic respiration"/>
    <property type="evidence" value="ECO:0007669"/>
    <property type="project" value="TreeGrafter"/>
</dbReference>
<dbReference type="RefSeq" id="WP_288184750.1">
    <property type="nucleotide sequence ID" value="NZ_LT608335.1"/>
</dbReference>
<dbReference type="GO" id="GO:0009055">
    <property type="term" value="F:electron transfer activity"/>
    <property type="evidence" value="ECO:0007669"/>
    <property type="project" value="InterPro"/>
</dbReference>
<organism evidence="9">
    <name type="scientific">uncultured Sporomusa sp</name>
    <dbReference type="NCBI Taxonomy" id="307249"/>
    <lineage>
        <taxon>Bacteria</taxon>
        <taxon>Bacillati</taxon>
        <taxon>Bacillota</taxon>
        <taxon>Negativicutes</taxon>
        <taxon>Selenomonadales</taxon>
        <taxon>Sporomusaceae</taxon>
        <taxon>Sporomusa</taxon>
        <taxon>environmental samples</taxon>
    </lineage>
</organism>
<protein>
    <submittedName>
        <fullName evidence="9">Cytochrome b subunit of formate dehydrogenase</fullName>
    </submittedName>
</protein>
<feature type="transmembrane region" description="Helical" evidence="7">
    <location>
        <begin position="127"/>
        <end position="146"/>
    </location>
</feature>
<evidence type="ECO:0000256" key="5">
    <source>
        <dbReference type="ARBA" id="ARBA00022989"/>
    </source>
</evidence>
<evidence type="ECO:0000256" key="3">
    <source>
        <dbReference type="ARBA" id="ARBA00022475"/>
    </source>
</evidence>
<dbReference type="GO" id="GO:0036397">
    <property type="term" value="F:formate dehydrogenase (quinone) activity"/>
    <property type="evidence" value="ECO:0007669"/>
    <property type="project" value="TreeGrafter"/>
</dbReference>
<evidence type="ECO:0000256" key="1">
    <source>
        <dbReference type="ARBA" id="ARBA00004651"/>
    </source>
</evidence>
<dbReference type="GO" id="GO:0015944">
    <property type="term" value="P:formate oxidation"/>
    <property type="evidence" value="ECO:0007669"/>
    <property type="project" value="TreeGrafter"/>
</dbReference>
<accession>A0A212LWP3</accession>
<keyword evidence="4 7" id="KW-0812">Transmembrane</keyword>